<dbReference type="InterPro" id="IPR023614">
    <property type="entry name" value="Porin_dom_sf"/>
</dbReference>
<dbReference type="Proteomes" id="UP000527324">
    <property type="component" value="Unassembled WGS sequence"/>
</dbReference>
<dbReference type="InterPro" id="IPR010239">
    <property type="entry name" value="CHP02001"/>
</dbReference>
<dbReference type="SUPFAM" id="SSF56935">
    <property type="entry name" value="Porins"/>
    <property type="match status" value="1"/>
</dbReference>
<reference evidence="2 3" key="1">
    <citation type="submission" date="2020-08" db="EMBL/GenBank/DDBJ databases">
        <title>Genomic Encyclopedia of Type Strains, Phase IV (KMG-IV): sequencing the most valuable type-strain genomes for metagenomic binning, comparative biology and taxonomic classification.</title>
        <authorList>
            <person name="Goeker M."/>
        </authorList>
    </citation>
    <scope>NUCLEOTIDE SEQUENCE [LARGE SCALE GENOMIC DNA]</scope>
    <source>
        <strain evidence="2 3">DSM 4731</strain>
    </source>
</reference>
<name>A0A7W9C773_9CAUL</name>
<dbReference type="Gene3D" id="2.40.160.10">
    <property type="entry name" value="Porin"/>
    <property type="match status" value="1"/>
</dbReference>
<keyword evidence="1" id="KW-0732">Signal</keyword>
<accession>A0A7W9C773</accession>
<protein>
    <submittedName>
        <fullName evidence="2">Uncharacterized protein (TIGR02001 family)</fullName>
    </submittedName>
</protein>
<dbReference type="RefSeq" id="WP_182714320.1">
    <property type="nucleotide sequence ID" value="NZ_CAJFZW010000011.1"/>
</dbReference>
<feature type="signal peptide" evidence="1">
    <location>
        <begin position="1"/>
        <end position="27"/>
    </location>
</feature>
<feature type="chain" id="PRO_5031340746" evidence="1">
    <location>
        <begin position="28"/>
        <end position="233"/>
    </location>
</feature>
<gene>
    <name evidence="2" type="ORF">GGQ93_002119</name>
</gene>
<dbReference type="AlphaFoldDB" id="A0A7W9C773"/>
<comment type="caution">
    <text evidence="2">The sequence shown here is derived from an EMBL/GenBank/DDBJ whole genome shotgun (WGS) entry which is preliminary data.</text>
</comment>
<sequence length="233" mass="24802">MDFKVFRLAAAAAATVGLFGLAAPASAQSNVDVSVSGNFGIVTDYVFRGVSQTNEDAAIQGGLDLTAGGFYAGVWASTVDFGDTTDAEVDMYGGYRWEAAGFAWDAGLVGYTYAKEPAFADYTYAEAKLGVSRAFGRATVGAVAYYSPDFFGVDDEATYAEVNATFSPIDKWTVSGAVGKQWLDVSDDYLTWNVGVAYALTDDLAVDVRYYDTDVDNAANYEDRVVAGIKVAF</sequence>
<keyword evidence="3" id="KW-1185">Reference proteome</keyword>
<evidence type="ECO:0000256" key="1">
    <source>
        <dbReference type="SAM" id="SignalP"/>
    </source>
</evidence>
<dbReference type="Pfam" id="PF09694">
    <property type="entry name" value="Gcw_chp"/>
    <property type="match status" value="1"/>
</dbReference>
<dbReference type="NCBIfam" id="TIGR02001">
    <property type="entry name" value="gcw_chp"/>
    <property type="match status" value="1"/>
</dbReference>
<organism evidence="2 3">
    <name type="scientific">Brevundimonas aurantiaca</name>
    <dbReference type="NCBI Taxonomy" id="74316"/>
    <lineage>
        <taxon>Bacteria</taxon>
        <taxon>Pseudomonadati</taxon>
        <taxon>Pseudomonadota</taxon>
        <taxon>Alphaproteobacteria</taxon>
        <taxon>Caulobacterales</taxon>
        <taxon>Caulobacteraceae</taxon>
        <taxon>Brevundimonas</taxon>
    </lineage>
</organism>
<evidence type="ECO:0000313" key="3">
    <source>
        <dbReference type="Proteomes" id="UP000527324"/>
    </source>
</evidence>
<proteinExistence type="predicted"/>
<evidence type="ECO:0000313" key="2">
    <source>
        <dbReference type="EMBL" id="MBB5740401.1"/>
    </source>
</evidence>
<dbReference type="GeneID" id="88841316"/>
<dbReference type="EMBL" id="JACHOQ010000004">
    <property type="protein sequence ID" value="MBB5740401.1"/>
    <property type="molecule type" value="Genomic_DNA"/>
</dbReference>